<proteinExistence type="predicted"/>
<dbReference type="Proteomes" id="UP000494218">
    <property type="component" value="Unassembled WGS sequence"/>
</dbReference>
<dbReference type="RefSeq" id="WP_175034885.1">
    <property type="nucleotide sequence ID" value="NZ_CABVPW010000046.1"/>
</dbReference>
<dbReference type="EMBL" id="CABVPW010000046">
    <property type="protein sequence ID" value="VWC38117.1"/>
    <property type="molecule type" value="Genomic_DNA"/>
</dbReference>
<name>A0A6P2S252_BURL3</name>
<dbReference type="NCBIfam" id="TIGR02557">
    <property type="entry name" value="HpaP"/>
    <property type="match status" value="1"/>
</dbReference>
<protein>
    <submittedName>
        <fullName evidence="2">Type III secretion protein HpaP</fullName>
    </submittedName>
</protein>
<dbReference type="Pfam" id="PF09483">
    <property type="entry name" value="HpaP"/>
    <property type="match status" value="1"/>
</dbReference>
<dbReference type="InterPro" id="IPR013390">
    <property type="entry name" value="T3SS_HpaP"/>
</dbReference>
<dbReference type="AlphaFoldDB" id="A0A6P2S252"/>
<evidence type="ECO:0000256" key="1">
    <source>
        <dbReference type="SAM" id="MobiDB-lite"/>
    </source>
</evidence>
<feature type="region of interest" description="Disordered" evidence="1">
    <location>
        <begin position="1"/>
        <end position="28"/>
    </location>
</feature>
<sequence>MSRIDSVEVRPSSNQDDPPPLPGRGARGFNYAALLARRRTIVRPVSDAPTAARSRDDRDAQPDTAVPPSGSFSSLPTEYETADAESHLTPAELLECRAVGSRIASAAAPIASVTLQAQRDHLGLLDVLSREIAAFCTDGAVASGGQWEAHLVLSDRILAATELQLSLSHFDLQLRFDARDLEARQLLLAHSTALEHALDTMLRAWGQPKRVRITVW</sequence>
<accession>A0A6P2S252</accession>
<feature type="region of interest" description="Disordered" evidence="1">
    <location>
        <begin position="45"/>
        <end position="84"/>
    </location>
</feature>
<reference evidence="2 3" key="1">
    <citation type="submission" date="2019-09" db="EMBL/GenBank/DDBJ databases">
        <authorList>
            <person name="Depoorter E."/>
        </authorList>
    </citation>
    <scope>NUCLEOTIDE SEQUENCE [LARGE SCALE GENOMIC DNA]</scope>
    <source>
        <strain evidence="2">LMG 23254</strain>
    </source>
</reference>
<evidence type="ECO:0000313" key="3">
    <source>
        <dbReference type="Proteomes" id="UP000494218"/>
    </source>
</evidence>
<gene>
    <name evidence="2" type="ORF">BLA23254_06763</name>
</gene>
<organism evidence="2 3">
    <name type="scientific">Burkholderia lata (strain ATCC 17760 / DSM 23089 / LMG 22485 / NCIMB 9086 / R18194 / 383)</name>
    <dbReference type="NCBI Taxonomy" id="482957"/>
    <lineage>
        <taxon>Bacteria</taxon>
        <taxon>Pseudomonadati</taxon>
        <taxon>Pseudomonadota</taxon>
        <taxon>Betaproteobacteria</taxon>
        <taxon>Burkholderiales</taxon>
        <taxon>Burkholderiaceae</taxon>
        <taxon>Burkholderia</taxon>
        <taxon>Burkholderia cepacia complex</taxon>
    </lineage>
</organism>
<evidence type="ECO:0000313" key="2">
    <source>
        <dbReference type="EMBL" id="VWC38117.1"/>
    </source>
</evidence>